<evidence type="ECO:0000313" key="4">
    <source>
        <dbReference type="Proteomes" id="UP000039865"/>
    </source>
</evidence>
<evidence type="ECO:0000259" key="2">
    <source>
        <dbReference type="SMART" id="SM01047"/>
    </source>
</evidence>
<reference evidence="3 4" key="1">
    <citation type="submission" date="2014-06" db="EMBL/GenBank/DDBJ databases">
        <authorList>
            <person name="Swart Estienne"/>
        </authorList>
    </citation>
    <scope>NUCLEOTIDE SEQUENCE [LARGE SCALE GENOMIC DNA]</scope>
    <source>
        <strain evidence="3 4">130c</strain>
    </source>
</reference>
<dbReference type="InterPro" id="IPR046349">
    <property type="entry name" value="C1-like_sf"/>
</dbReference>
<dbReference type="GO" id="GO:0005675">
    <property type="term" value="C:transcription factor TFIIH holo complex"/>
    <property type="evidence" value="ECO:0007669"/>
    <property type="project" value="TreeGrafter"/>
</dbReference>
<accession>A0A078B5P5</accession>
<gene>
    <name evidence="3" type="primary">Contig19193.g20350</name>
    <name evidence="3" type="ORF">STYLEM_17749</name>
</gene>
<dbReference type="GO" id="GO:0006357">
    <property type="term" value="P:regulation of transcription by RNA polymerase II"/>
    <property type="evidence" value="ECO:0007669"/>
    <property type="project" value="TreeGrafter"/>
</dbReference>
<dbReference type="Pfam" id="PF04056">
    <property type="entry name" value="Ssl1"/>
    <property type="match status" value="1"/>
</dbReference>
<evidence type="ECO:0000313" key="3">
    <source>
        <dbReference type="EMBL" id="CDW88627.1"/>
    </source>
</evidence>
<feature type="region of interest" description="Disordered" evidence="1">
    <location>
        <begin position="335"/>
        <end position="358"/>
    </location>
</feature>
<dbReference type="Gene3D" id="3.30.40.10">
    <property type="entry name" value="Zinc/RING finger domain, C3HC4 (zinc finger)"/>
    <property type="match status" value="1"/>
</dbReference>
<name>A0A078B5P5_STYLE</name>
<dbReference type="SMART" id="SM01047">
    <property type="entry name" value="C1_4"/>
    <property type="match status" value="1"/>
</dbReference>
<keyword evidence="4" id="KW-1185">Reference proteome</keyword>
<sequence length="438" mass="50247">MLGSRLVSQNKLKCLSGYLLKVEDNQRRGCQLAGNDRYRQEAQTEKRNRLIQFVDQKEVAHQISDCSYRLLKCIQKARDETQQSYCHKKLSLSNLFSINSQTFVRTSSWTILIRILYHALTSQQHLKKELSFSQDLIDKICRFTDFEGNASLQNSLELCIENFQTVPSYAKKEILIIYCSITNCDPGNVFETFDKLKSQSISASVISLSSSLFILQKRLLVPKETLEDLMFRNQQENMLIKMGFPMKQLLKMPTFCSCHHEIRFLVYNCPNCLAPSCELSSFCKVCSIMLVSAAHLSRTAQNNQSLANFTTLKDYLIIQKTNTNESQANENQIIQQTSQPDQQMTDESKSQQQKGQEEQIHDQVKLGEIVQNNMNKTIGDILTNNSQYHCNGCSKKLDATFDNPENVVCTKCKKLYCLDCDIFIHETLLSCPTCQLLY</sequence>
<dbReference type="EMBL" id="CCKQ01016754">
    <property type="protein sequence ID" value="CDW88627.1"/>
    <property type="molecule type" value="Genomic_DNA"/>
</dbReference>
<dbReference type="InterPro" id="IPR004595">
    <property type="entry name" value="TFIIH_C1-like_dom"/>
</dbReference>
<dbReference type="FunCoup" id="A0A078B5P5">
    <property type="interactions" value="368"/>
</dbReference>
<dbReference type="InterPro" id="IPR007198">
    <property type="entry name" value="Ssl1-like"/>
</dbReference>
<dbReference type="PANTHER" id="PTHR12695:SF2">
    <property type="entry name" value="GENERAL TRANSCRIPTION FACTOR IIH SUBUNIT 2-RELATED"/>
    <property type="match status" value="1"/>
</dbReference>
<proteinExistence type="predicted"/>
<dbReference type="InterPro" id="IPR013083">
    <property type="entry name" value="Znf_RING/FYVE/PHD"/>
</dbReference>
<protein>
    <submittedName>
        <fullName evidence="3">Ssl1p</fullName>
    </submittedName>
</protein>
<dbReference type="SUPFAM" id="SSF57889">
    <property type="entry name" value="Cysteine-rich domain"/>
    <property type="match status" value="1"/>
</dbReference>
<dbReference type="PANTHER" id="PTHR12695">
    <property type="entry name" value="GENERAL TRANSCRIPTION FACTOR IIH SUBUNIT 2"/>
    <property type="match status" value="1"/>
</dbReference>
<feature type="domain" description="TFIIH C1-like" evidence="2">
    <location>
        <begin position="389"/>
        <end position="436"/>
    </location>
</feature>
<dbReference type="Pfam" id="PF07975">
    <property type="entry name" value="C1_4"/>
    <property type="match status" value="1"/>
</dbReference>
<dbReference type="Proteomes" id="UP000039865">
    <property type="component" value="Unassembled WGS sequence"/>
</dbReference>
<dbReference type="GO" id="GO:0008270">
    <property type="term" value="F:zinc ion binding"/>
    <property type="evidence" value="ECO:0007669"/>
    <property type="project" value="InterPro"/>
</dbReference>
<dbReference type="InParanoid" id="A0A078B5P5"/>
<dbReference type="AlphaFoldDB" id="A0A078B5P5"/>
<dbReference type="GO" id="GO:0006289">
    <property type="term" value="P:nucleotide-excision repair"/>
    <property type="evidence" value="ECO:0007669"/>
    <property type="project" value="TreeGrafter"/>
</dbReference>
<evidence type="ECO:0000256" key="1">
    <source>
        <dbReference type="SAM" id="MobiDB-lite"/>
    </source>
</evidence>
<feature type="compositionally biased region" description="Low complexity" evidence="1">
    <location>
        <begin position="335"/>
        <end position="354"/>
    </location>
</feature>
<dbReference type="Gene3D" id="3.40.50.410">
    <property type="entry name" value="von Willebrand factor, type A domain"/>
    <property type="match status" value="1"/>
</dbReference>
<dbReference type="OrthoDB" id="312767at2759"/>
<organism evidence="3 4">
    <name type="scientific">Stylonychia lemnae</name>
    <name type="common">Ciliate</name>
    <dbReference type="NCBI Taxonomy" id="5949"/>
    <lineage>
        <taxon>Eukaryota</taxon>
        <taxon>Sar</taxon>
        <taxon>Alveolata</taxon>
        <taxon>Ciliophora</taxon>
        <taxon>Intramacronucleata</taxon>
        <taxon>Spirotrichea</taxon>
        <taxon>Stichotrichia</taxon>
        <taxon>Sporadotrichida</taxon>
        <taxon>Oxytrichidae</taxon>
        <taxon>Stylonychinae</taxon>
        <taxon>Stylonychia</taxon>
    </lineage>
</organism>
<dbReference type="InterPro" id="IPR036465">
    <property type="entry name" value="vWFA_dom_sf"/>
</dbReference>